<accession>A0A4Y7T1U6</accession>
<protein>
    <submittedName>
        <fullName evidence="2">Uncharacterized protein</fullName>
    </submittedName>
</protein>
<feature type="compositionally biased region" description="Polar residues" evidence="1">
    <location>
        <begin position="1"/>
        <end position="11"/>
    </location>
</feature>
<evidence type="ECO:0000313" key="2">
    <source>
        <dbReference type="EMBL" id="TEB27918.1"/>
    </source>
</evidence>
<comment type="caution">
    <text evidence="2">The sequence shown here is derived from an EMBL/GenBank/DDBJ whole genome shotgun (WGS) entry which is preliminary data.</text>
</comment>
<evidence type="ECO:0000256" key="1">
    <source>
        <dbReference type="SAM" id="MobiDB-lite"/>
    </source>
</evidence>
<keyword evidence="3" id="KW-1185">Reference proteome</keyword>
<feature type="compositionally biased region" description="Polar residues" evidence="1">
    <location>
        <begin position="126"/>
        <end position="148"/>
    </location>
</feature>
<dbReference type="Proteomes" id="UP000298030">
    <property type="component" value="Unassembled WGS sequence"/>
</dbReference>
<proteinExistence type="predicted"/>
<dbReference type="EMBL" id="QPFP01000036">
    <property type="protein sequence ID" value="TEB27918.1"/>
    <property type="molecule type" value="Genomic_DNA"/>
</dbReference>
<feature type="region of interest" description="Disordered" evidence="1">
    <location>
        <begin position="312"/>
        <end position="347"/>
    </location>
</feature>
<gene>
    <name evidence="2" type="ORF">FA13DRAFT_842034</name>
</gene>
<organism evidence="2 3">
    <name type="scientific">Coprinellus micaceus</name>
    <name type="common">Glistening ink-cap mushroom</name>
    <name type="synonym">Coprinus micaceus</name>
    <dbReference type="NCBI Taxonomy" id="71717"/>
    <lineage>
        <taxon>Eukaryota</taxon>
        <taxon>Fungi</taxon>
        <taxon>Dikarya</taxon>
        <taxon>Basidiomycota</taxon>
        <taxon>Agaricomycotina</taxon>
        <taxon>Agaricomycetes</taxon>
        <taxon>Agaricomycetidae</taxon>
        <taxon>Agaricales</taxon>
        <taxon>Agaricineae</taxon>
        <taxon>Psathyrellaceae</taxon>
        <taxon>Coprinellus</taxon>
    </lineage>
</organism>
<reference evidence="2 3" key="1">
    <citation type="journal article" date="2019" name="Nat. Ecol. Evol.">
        <title>Megaphylogeny resolves global patterns of mushroom evolution.</title>
        <authorList>
            <person name="Varga T."/>
            <person name="Krizsan K."/>
            <person name="Foldi C."/>
            <person name="Dima B."/>
            <person name="Sanchez-Garcia M."/>
            <person name="Sanchez-Ramirez S."/>
            <person name="Szollosi G.J."/>
            <person name="Szarkandi J.G."/>
            <person name="Papp V."/>
            <person name="Albert L."/>
            <person name="Andreopoulos W."/>
            <person name="Angelini C."/>
            <person name="Antonin V."/>
            <person name="Barry K.W."/>
            <person name="Bougher N.L."/>
            <person name="Buchanan P."/>
            <person name="Buyck B."/>
            <person name="Bense V."/>
            <person name="Catcheside P."/>
            <person name="Chovatia M."/>
            <person name="Cooper J."/>
            <person name="Damon W."/>
            <person name="Desjardin D."/>
            <person name="Finy P."/>
            <person name="Geml J."/>
            <person name="Haridas S."/>
            <person name="Hughes K."/>
            <person name="Justo A."/>
            <person name="Karasinski D."/>
            <person name="Kautmanova I."/>
            <person name="Kiss B."/>
            <person name="Kocsube S."/>
            <person name="Kotiranta H."/>
            <person name="LaButti K.M."/>
            <person name="Lechner B.E."/>
            <person name="Liimatainen K."/>
            <person name="Lipzen A."/>
            <person name="Lukacs Z."/>
            <person name="Mihaltcheva S."/>
            <person name="Morgado L.N."/>
            <person name="Niskanen T."/>
            <person name="Noordeloos M.E."/>
            <person name="Ohm R.A."/>
            <person name="Ortiz-Santana B."/>
            <person name="Ovrebo C."/>
            <person name="Racz N."/>
            <person name="Riley R."/>
            <person name="Savchenko A."/>
            <person name="Shiryaev A."/>
            <person name="Soop K."/>
            <person name="Spirin V."/>
            <person name="Szebenyi C."/>
            <person name="Tomsovsky M."/>
            <person name="Tulloss R.E."/>
            <person name="Uehling J."/>
            <person name="Grigoriev I.V."/>
            <person name="Vagvolgyi C."/>
            <person name="Papp T."/>
            <person name="Martin F.M."/>
            <person name="Miettinen O."/>
            <person name="Hibbett D.S."/>
            <person name="Nagy L.G."/>
        </authorList>
    </citation>
    <scope>NUCLEOTIDE SEQUENCE [LARGE SCALE GENOMIC DNA]</scope>
    <source>
        <strain evidence="2 3">FP101781</strain>
    </source>
</reference>
<feature type="compositionally biased region" description="Low complexity" evidence="1">
    <location>
        <begin position="74"/>
        <end position="91"/>
    </location>
</feature>
<sequence>MDQEPTLTPQWATLDEPETQDESSIHSEPEDETDEIQGTSSPVPAARRSNVIKRSRDALTGAGSERPQKRRRQGAGQSPSGSGARGGASVANSTCPSRRETDEEIMVTGSSISARAQPVAQREVVQKQSGSWIRSGNLSLRTHITTGSARRPFQSDSSSGNESDSSSIMIVDEHIVPPKSRPAPQKETQNASAGQKVKAHIEINDSGDEDQSSSSPAAPVTQGVARKTVRGPPPHSTKGKERAKPHAPPPFKPTQNAKGKEPVKPRPQCLRPSRIPLQLNLPKLLLHRKAKDPPNLLRPMLRSSKSALMMIPTPRHPDGHRVPTAHSSKRRGSRLGGNPHLNLPKNASRSGLVCLTRSRRARARGVPLLRRHPAPEVVLVKRTSQLQGAVLQVAGRSLQRLAGVTLRA</sequence>
<feature type="region of interest" description="Disordered" evidence="1">
    <location>
        <begin position="1"/>
        <end position="275"/>
    </location>
</feature>
<dbReference type="AlphaFoldDB" id="A0A4Y7T1U6"/>
<name>A0A4Y7T1U6_COPMI</name>
<evidence type="ECO:0000313" key="3">
    <source>
        <dbReference type="Proteomes" id="UP000298030"/>
    </source>
</evidence>
<feature type="compositionally biased region" description="Low complexity" evidence="1">
    <location>
        <begin position="155"/>
        <end position="167"/>
    </location>
</feature>